<comment type="caution">
    <text evidence="1">The sequence shown here is derived from an EMBL/GenBank/DDBJ whole genome shotgun (WGS) entry which is preliminary data.</text>
</comment>
<dbReference type="EMBL" id="NIOJ01000012">
    <property type="protein sequence ID" value="PNU00329.1"/>
    <property type="molecule type" value="Genomic_DNA"/>
</dbReference>
<dbReference type="SUPFAM" id="SSF140500">
    <property type="entry name" value="BAS1536-like"/>
    <property type="match status" value="1"/>
</dbReference>
<evidence type="ECO:0000313" key="1">
    <source>
        <dbReference type="EMBL" id="PNU00329.1"/>
    </source>
</evidence>
<protein>
    <recommendedName>
        <fullName evidence="3">Spo0E family sporulation regulatory protein-aspartic acid phosphatase</fullName>
    </recommendedName>
</protein>
<evidence type="ECO:0000313" key="2">
    <source>
        <dbReference type="Proteomes" id="UP000236151"/>
    </source>
</evidence>
<accession>A0A2K2FHE2</accession>
<dbReference type="KEGG" id="cthd:CDO33_14095"/>
<dbReference type="InterPro" id="IPR018540">
    <property type="entry name" value="Spo0E-like"/>
</dbReference>
<dbReference type="Pfam" id="PF09388">
    <property type="entry name" value="SpoOE-like"/>
    <property type="match status" value="1"/>
</dbReference>
<evidence type="ECO:0008006" key="3">
    <source>
        <dbReference type="Google" id="ProtNLM"/>
    </source>
</evidence>
<dbReference type="InterPro" id="IPR036638">
    <property type="entry name" value="HLH_DNA-bd_sf"/>
</dbReference>
<reference evidence="1 2" key="1">
    <citation type="submission" date="2017-06" db="EMBL/GenBank/DDBJ databases">
        <title>Investigating the central metabolism of Clostridium thermosuccinogenes.</title>
        <authorList>
            <person name="Koendjbiharie J.G."/>
            <person name="van Kranenburg R."/>
        </authorList>
    </citation>
    <scope>NUCLEOTIDE SEQUENCE [LARGE SCALE GENOMIC DNA]</scope>
    <source>
        <strain evidence="1 2">DSM 5806</strain>
    </source>
</reference>
<keyword evidence="2" id="KW-1185">Reference proteome</keyword>
<dbReference type="AlphaFoldDB" id="A0A2K2FHE2"/>
<dbReference type="GO" id="GO:0043937">
    <property type="term" value="P:regulation of sporulation"/>
    <property type="evidence" value="ECO:0007669"/>
    <property type="project" value="InterPro"/>
</dbReference>
<dbReference type="Gene3D" id="4.10.280.10">
    <property type="entry name" value="Helix-loop-helix DNA-binding domain"/>
    <property type="match status" value="1"/>
</dbReference>
<proteinExistence type="predicted"/>
<dbReference type="RefSeq" id="WP_103080918.1">
    <property type="nucleotide sequence ID" value="NZ_NIOJ01000012.1"/>
</dbReference>
<dbReference type="GO" id="GO:0046983">
    <property type="term" value="F:protein dimerization activity"/>
    <property type="evidence" value="ECO:0007669"/>
    <property type="project" value="InterPro"/>
</dbReference>
<gene>
    <name evidence="1" type="ORF">CDQ84_06490</name>
</gene>
<dbReference type="Proteomes" id="UP000236151">
    <property type="component" value="Unassembled WGS sequence"/>
</dbReference>
<organism evidence="1 2">
    <name type="scientific">Clostridium thermosuccinogenes</name>
    <dbReference type="NCBI Taxonomy" id="84032"/>
    <lineage>
        <taxon>Bacteria</taxon>
        <taxon>Bacillati</taxon>
        <taxon>Bacillota</taxon>
        <taxon>Clostridia</taxon>
        <taxon>Eubacteriales</taxon>
        <taxon>Clostridiaceae</taxon>
        <taxon>Clostridium</taxon>
    </lineage>
</organism>
<dbReference type="InterPro" id="IPR037208">
    <property type="entry name" value="Spo0E-like_sf"/>
</dbReference>
<sequence length="66" mass="7778">MEEVHQVMSPHKSKSSLYEKICVLRVELERLLDKESTSSINVLKLSKELDKYIESYYKFQGITQNI</sequence>
<name>A0A2K2FHE2_9CLOT</name>